<reference evidence="5 6" key="1">
    <citation type="submission" date="2024-01" db="EMBL/GenBank/DDBJ databases">
        <authorList>
            <person name="Botero Cardona J."/>
        </authorList>
    </citation>
    <scope>NUCLEOTIDE SEQUENCE [LARGE SCALE GENOMIC DNA]</scope>
    <source>
        <strain evidence="5 6">LMG 33000</strain>
    </source>
</reference>
<accession>A0ABM9N327</accession>
<dbReference type="PROSITE" id="PS00211">
    <property type="entry name" value="ABC_TRANSPORTER_1"/>
    <property type="match status" value="1"/>
</dbReference>
<evidence type="ECO:0000256" key="1">
    <source>
        <dbReference type="ARBA" id="ARBA00022448"/>
    </source>
</evidence>
<dbReference type="SMART" id="SM00382">
    <property type="entry name" value="AAA"/>
    <property type="match status" value="1"/>
</dbReference>
<dbReference type="PROSITE" id="PS50893">
    <property type="entry name" value="ABC_TRANSPORTER_2"/>
    <property type="match status" value="1"/>
</dbReference>
<dbReference type="SUPFAM" id="SSF52540">
    <property type="entry name" value="P-loop containing nucleoside triphosphate hydrolases"/>
    <property type="match status" value="1"/>
</dbReference>
<gene>
    <name evidence="5" type="ORF">R54876_GBNLAHCA_00109</name>
</gene>
<dbReference type="InterPro" id="IPR027417">
    <property type="entry name" value="P-loop_NTPase"/>
</dbReference>
<dbReference type="Proteomes" id="UP001314241">
    <property type="component" value="Unassembled WGS sequence"/>
</dbReference>
<dbReference type="Pfam" id="PF00005">
    <property type="entry name" value="ABC_tran"/>
    <property type="match status" value="1"/>
</dbReference>
<keyword evidence="2" id="KW-0547">Nucleotide-binding</keyword>
<dbReference type="InterPro" id="IPR003593">
    <property type="entry name" value="AAA+_ATPase"/>
</dbReference>
<keyword evidence="3" id="KW-0067">ATP-binding</keyword>
<organism evidence="5 6">
    <name type="scientific">Eupransor demetentiae</name>
    <dbReference type="NCBI Taxonomy" id="3109584"/>
    <lineage>
        <taxon>Bacteria</taxon>
        <taxon>Bacillati</taxon>
        <taxon>Bacillota</taxon>
        <taxon>Bacilli</taxon>
        <taxon>Lactobacillales</taxon>
        <taxon>Lactobacillaceae</taxon>
        <taxon>Eupransor</taxon>
    </lineage>
</organism>
<comment type="caution">
    <text evidence="5">The sequence shown here is derived from an EMBL/GenBank/DDBJ whole genome shotgun (WGS) entry which is preliminary data.</text>
</comment>
<evidence type="ECO:0000259" key="4">
    <source>
        <dbReference type="PROSITE" id="PS50893"/>
    </source>
</evidence>
<name>A0ABM9N327_9LACO</name>
<dbReference type="EMBL" id="CAWVOH010000001">
    <property type="protein sequence ID" value="CAK8053553.1"/>
    <property type="molecule type" value="Genomic_DNA"/>
</dbReference>
<protein>
    <submittedName>
        <fullName evidence="5">ATPase component (OpuBA)</fullName>
    </submittedName>
</protein>
<dbReference type="PANTHER" id="PTHR42781">
    <property type="entry name" value="SPERMIDINE/PUTRESCINE IMPORT ATP-BINDING PROTEIN POTA"/>
    <property type="match status" value="1"/>
</dbReference>
<evidence type="ECO:0000256" key="2">
    <source>
        <dbReference type="ARBA" id="ARBA00022741"/>
    </source>
</evidence>
<dbReference type="InterPro" id="IPR017871">
    <property type="entry name" value="ABC_transporter-like_CS"/>
</dbReference>
<evidence type="ECO:0000256" key="3">
    <source>
        <dbReference type="ARBA" id="ARBA00022840"/>
    </source>
</evidence>
<keyword evidence="1" id="KW-0813">Transport</keyword>
<dbReference type="InterPro" id="IPR003439">
    <property type="entry name" value="ABC_transporter-like_ATP-bd"/>
</dbReference>
<dbReference type="PANTHER" id="PTHR42781:SF4">
    <property type="entry name" value="SPERMIDINE_PUTRESCINE IMPORT ATP-BINDING PROTEIN POTA"/>
    <property type="match status" value="1"/>
</dbReference>
<keyword evidence="6" id="KW-1185">Reference proteome</keyword>
<sequence>MISLINVHKNYVDKVVLDKINFEIASHEFFVLVGPSGSGKTTLLKMINRLNEPSSGRIEIDGQDVKKIEDIKAFRRGIGYVLQSGALFPNLTVAQNIAVTLDDKKYKPDEQNQLIASMLKRVDLDPATFMQRYPNELSGGEAQRVGIVRALIFKPNIMLMDEPFSALDPLSRRQLQNLLLDLHREFKTTIVFVTHDMQEALKLGQRVAILHEGEIQQIASPREIMAKPANDFVRNFFAEENPAAQNVENVIAAGFAEESVGQRFNISASASLADLAAALQKAPDAIVQVDDWQISKDDVLNYLAANGGEAAHE</sequence>
<dbReference type="Gene3D" id="3.40.50.300">
    <property type="entry name" value="P-loop containing nucleotide triphosphate hydrolases"/>
    <property type="match status" value="1"/>
</dbReference>
<dbReference type="InterPro" id="IPR050093">
    <property type="entry name" value="ABC_SmlMolc_Importer"/>
</dbReference>
<dbReference type="RefSeq" id="WP_349641117.1">
    <property type="nucleotide sequence ID" value="NZ_CAWVOH010000001.1"/>
</dbReference>
<evidence type="ECO:0000313" key="6">
    <source>
        <dbReference type="Proteomes" id="UP001314241"/>
    </source>
</evidence>
<proteinExistence type="predicted"/>
<feature type="domain" description="ABC transporter" evidence="4">
    <location>
        <begin position="2"/>
        <end position="237"/>
    </location>
</feature>
<evidence type="ECO:0000313" key="5">
    <source>
        <dbReference type="EMBL" id="CAK8053553.1"/>
    </source>
</evidence>